<evidence type="ECO:0000256" key="1">
    <source>
        <dbReference type="ARBA" id="ARBA00004651"/>
    </source>
</evidence>
<keyword evidence="4 5" id="KW-0472">Membrane</keyword>
<evidence type="ECO:0000256" key="4">
    <source>
        <dbReference type="ARBA" id="ARBA00023136"/>
    </source>
</evidence>
<evidence type="ECO:0000256" key="5">
    <source>
        <dbReference type="SAM" id="Phobius"/>
    </source>
</evidence>
<protein>
    <recommendedName>
        <fullName evidence="6">Major facilitator superfamily (MFS) profile domain-containing protein</fullName>
    </recommendedName>
</protein>
<dbReference type="PROSITE" id="PS50850">
    <property type="entry name" value="MFS"/>
    <property type="match status" value="1"/>
</dbReference>
<reference evidence="8" key="1">
    <citation type="journal article" date="2019" name="Int. J. Syst. Evol. Microbiol.">
        <title>The Global Catalogue of Microorganisms (GCM) 10K type strain sequencing project: providing services to taxonomists for standard genome sequencing and annotation.</title>
        <authorList>
            <consortium name="The Broad Institute Genomics Platform"/>
            <consortium name="The Broad Institute Genome Sequencing Center for Infectious Disease"/>
            <person name="Wu L."/>
            <person name="Ma J."/>
        </authorList>
    </citation>
    <scope>NUCLEOTIDE SEQUENCE [LARGE SCALE GENOMIC DNA]</scope>
    <source>
        <strain evidence="8">JCM 17906</strain>
    </source>
</reference>
<proteinExistence type="predicted"/>
<feature type="transmembrane region" description="Helical" evidence="5">
    <location>
        <begin position="40"/>
        <end position="59"/>
    </location>
</feature>
<name>A0ABP8RTN0_9PSEU</name>
<evidence type="ECO:0000256" key="3">
    <source>
        <dbReference type="ARBA" id="ARBA00022989"/>
    </source>
</evidence>
<accession>A0ABP8RTN0</accession>
<dbReference type="Proteomes" id="UP001501598">
    <property type="component" value="Unassembled WGS sequence"/>
</dbReference>
<sequence length="156" mass="16252">MVPPDRRGLPSALINSGASIAKIAIAPVLTLVVVTWGWRTAFVVLAVFGFAWAAVWLFVGREGPYTVRAGDGGKRAPLRTILSTPTFVGAVVGTFMMNGLIAVVLTWLPSYFETGLGFTRLEAGSMFGLPSVVGMVAMIVVSGTPTAASPAARARG</sequence>
<dbReference type="Gene3D" id="1.20.1250.20">
    <property type="entry name" value="MFS general substrate transporter like domains"/>
    <property type="match status" value="1"/>
</dbReference>
<dbReference type="InterPro" id="IPR036259">
    <property type="entry name" value="MFS_trans_sf"/>
</dbReference>
<dbReference type="RefSeq" id="WP_345419307.1">
    <property type="nucleotide sequence ID" value="NZ_BAABGT010000040.1"/>
</dbReference>
<feature type="transmembrane region" description="Helical" evidence="5">
    <location>
        <begin position="80"/>
        <end position="107"/>
    </location>
</feature>
<dbReference type="PANTHER" id="PTHR11662">
    <property type="entry name" value="SOLUTE CARRIER FAMILY 17"/>
    <property type="match status" value="1"/>
</dbReference>
<gene>
    <name evidence="7" type="ORF">GCM10023175_35450</name>
</gene>
<evidence type="ECO:0000256" key="2">
    <source>
        <dbReference type="ARBA" id="ARBA00022692"/>
    </source>
</evidence>
<feature type="transmembrane region" description="Helical" evidence="5">
    <location>
        <begin position="12"/>
        <end position="34"/>
    </location>
</feature>
<evidence type="ECO:0000313" key="8">
    <source>
        <dbReference type="Proteomes" id="UP001501598"/>
    </source>
</evidence>
<evidence type="ECO:0000259" key="6">
    <source>
        <dbReference type="PROSITE" id="PS50850"/>
    </source>
</evidence>
<dbReference type="InterPro" id="IPR020846">
    <property type="entry name" value="MFS_dom"/>
</dbReference>
<dbReference type="EMBL" id="BAABGT010000040">
    <property type="protein sequence ID" value="GAA4548654.1"/>
    <property type="molecule type" value="Genomic_DNA"/>
</dbReference>
<dbReference type="PANTHER" id="PTHR11662:SF450">
    <property type="entry name" value="BLR1003 PROTEIN"/>
    <property type="match status" value="1"/>
</dbReference>
<comment type="caution">
    <text evidence="7">The sequence shown here is derived from an EMBL/GenBank/DDBJ whole genome shotgun (WGS) entry which is preliminary data.</text>
</comment>
<dbReference type="InterPro" id="IPR050382">
    <property type="entry name" value="MFS_Na/Anion_cotransporter"/>
</dbReference>
<feature type="transmembrane region" description="Helical" evidence="5">
    <location>
        <begin position="127"/>
        <end position="148"/>
    </location>
</feature>
<keyword evidence="2 5" id="KW-0812">Transmembrane</keyword>
<dbReference type="SUPFAM" id="SSF103473">
    <property type="entry name" value="MFS general substrate transporter"/>
    <property type="match status" value="1"/>
</dbReference>
<comment type="subcellular location">
    <subcellularLocation>
        <location evidence="1">Cell membrane</location>
        <topology evidence="1">Multi-pass membrane protein</topology>
    </subcellularLocation>
</comment>
<feature type="domain" description="Major facilitator superfamily (MFS) profile" evidence="6">
    <location>
        <begin position="1"/>
        <end position="156"/>
    </location>
</feature>
<evidence type="ECO:0000313" key="7">
    <source>
        <dbReference type="EMBL" id="GAA4548654.1"/>
    </source>
</evidence>
<dbReference type="Pfam" id="PF07690">
    <property type="entry name" value="MFS_1"/>
    <property type="match status" value="1"/>
</dbReference>
<keyword evidence="3 5" id="KW-1133">Transmembrane helix</keyword>
<dbReference type="InterPro" id="IPR011701">
    <property type="entry name" value="MFS"/>
</dbReference>
<keyword evidence="8" id="KW-1185">Reference proteome</keyword>
<organism evidence="7 8">
    <name type="scientific">Pseudonocardia xishanensis</name>
    <dbReference type="NCBI Taxonomy" id="630995"/>
    <lineage>
        <taxon>Bacteria</taxon>
        <taxon>Bacillati</taxon>
        <taxon>Actinomycetota</taxon>
        <taxon>Actinomycetes</taxon>
        <taxon>Pseudonocardiales</taxon>
        <taxon>Pseudonocardiaceae</taxon>
        <taxon>Pseudonocardia</taxon>
    </lineage>
</organism>